<dbReference type="PATRIC" id="fig|555500.3.peg.676"/>
<evidence type="ECO:0008006" key="4">
    <source>
        <dbReference type="Google" id="ProtNLM"/>
    </source>
</evidence>
<dbReference type="eggNOG" id="ENOG502ZCA0">
    <property type="taxonomic scope" value="Bacteria"/>
</dbReference>
<reference evidence="2 3" key="1">
    <citation type="journal article" date="2012" name="J. Bacteriol.">
        <title>Genome Sequence of Galbibacter marinum Type Strain ck-I2-15.</title>
        <authorList>
            <person name="Lai Q."/>
            <person name="Li C."/>
            <person name="Shao Z."/>
        </authorList>
    </citation>
    <scope>NUCLEOTIDE SEQUENCE [LARGE SCALE GENOMIC DNA]</scope>
    <source>
        <strain evidence="3">ck-I2-15</strain>
    </source>
</reference>
<proteinExistence type="predicted"/>
<dbReference type="PROSITE" id="PS51257">
    <property type="entry name" value="PROKAR_LIPOPROTEIN"/>
    <property type="match status" value="1"/>
</dbReference>
<dbReference type="EMBL" id="AMSG01000002">
    <property type="protein sequence ID" value="EKF56508.1"/>
    <property type="molecule type" value="Genomic_DNA"/>
</dbReference>
<dbReference type="InterPro" id="IPR025345">
    <property type="entry name" value="DUF4249"/>
</dbReference>
<dbReference type="STRING" id="555500.I215_03258"/>
<evidence type="ECO:0000313" key="2">
    <source>
        <dbReference type="EMBL" id="EKF56508.1"/>
    </source>
</evidence>
<evidence type="ECO:0000256" key="1">
    <source>
        <dbReference type="SAM" id="SignalP"/>
    </source>
</evidence>
<keyword evidence="1" id="KW-0732">Signal</keyword>
<accession>K2P648</accession>
<dbReference type="Proteomes" id="UP000007364">
    <property type="component" value="Unassembled WGS sequence"/>
</dbReference>
<comment type="caution">
    <text evidence="2">The sequence shown here is derived from an EMBL/GenBank/DDBJ whole genome shotgun (WGS) entry which is preliminary data.</text>
</comment>
<protein>
    <recommendedName>
        <fullName evidence="4">DUF4249 domain-containing protein</fullName>
    </recommendedName>
</protein>
<gene>
    <name evidence="2" type="ORF">I215_03258</name>
</gene>
<feature type="signal peptide" evidence="1">
    <location>
        <begin position="1"/>
        <end position="25"/>
    </location>
</feature>
<feature type="chain" id="PRO_5003866093" description="DUF4249 domain-containing protein" evidence="1">
    <location>
        <begin position="26"/>
        <end position="275"/>
    </location>
</feature>
<name>K2P648_9FLAO</name>
<organism evidence="2 3">
    <name type="scientific">Galbibacter marinus</name>
    <dbReference type="NCBI Taxonomy" id="555500"/>
    <lineage>
        <taxon>Bacteria</taxon>
        <taxon>Pseudomonadati</taxon>
        <taxon>Bacteroidota</taxon>
        <taxon>Flavobacteriia</taxon>
        <taxon>Flavobacteriales</taxon>
        <taxon>Flavobacteriaceae</taxon>
        <taxon>Galbibacter</taxon>
    </lineage>
</organism>
<dbReference type="AlphaFoldDB" id="K2P648"/>
<dbReference type="Pfam" id="PF14054">
    <property type="entry name" value="DUF4249"/>
    <property type="match status" value="1"/>
</dbReference>
<keyword evidence="3" id="KW-1185">Reference proteome</keyword>
<sequence>MKYLYHNPHLLILCLLTLITLSSCEDVVDVDLDSGESTIVIDAEILWQKGTDGSQQTILISRMTDYYNQEIPKVTGAEVFIENQNGDRFEFQDIGQGVYQCLNFTPEVNMEYTLTVAVADEVYTATEVLTSVTEIIDVVQSLEPDFSGEDEIQVQFTFQDPADETNFYLSDFETNILFYREYELTDDEFFNGNVINSEFSDEDLKVGDTVKITHRGISEQFYNYMNLILETTSGNPFATPPGNIRGNILNKNDQGTYALGYFRLSESDQVTHIVE</sequence>
<dbReference type="RefSeq" id="WP_008990527.1">
    <property type="nucleotide sequence ID" value="NZ_AMSG01000002.1"/>
</dbReference>
<evidence type="ECO:0000313" key="3">
    <source>
        <dbReference type="Proteomes" id="UP000007364"/>
    </source>
</evidence>